<evidence type="ECO:0000313" key="7">
    <source>
        <dbReference type="WBParaSite" id="EEL_0000384401-mRNA-1"/>
    </source>
</evidence>
<keyword evidence="6" id="KW-1185">Reference proteome</keyword>
<dbReference type="Gene3D" id="1.25.40.10">
    <property type="entry name" value="Tetratricopeptide repeat domain"/>
    <property type="match status" value="2"/>
</dbReference>
<sequence>MSDDEKESGNNDGGGSVSSMNIDVRSKLTPQGNSLDASQDSTERNGDMVLKVARGKVAAKSRKRELQGFDRRNFILHQRFIRRDFNACKALIKEMADEYSEMCEYPFCIRGKIARMEGNFREALTWFEKAQLANPLNGAYAREIGCLYFLLGSHAKASEVFLDAIKLNEKDWKSYYWRAMALYHIKQNSESALKAQECLLMAPTAARHVEILTFLARLCEQRNDIKLAIDAQKKALELEPENLDVLTNMGLLHARWQNDDQAFDAFGKALSYDPTHIQSILAAGSIIQTNGEHDVALTKYRIAAEKCEYNGPLWNNIGMCFFGKGKCIAAISCLKKANYLCPLEWKICYNLGIVHNAMEQYASAYHFLSSAVNLNSRSTMPYMALAVVLTNLDDTLNANKAYDRALQLDKNNSAQIRLNYAIFKAKQKELKESAESLQAFYKAVADKQRLSQEMLFAADNLKRYLDQADKYDKPTDEHSIL</sequence>
<keyword evidence="1" id="KW-0677">Repeat</keyword>
<dbReference type="Pfam" id="PF13181">
    <property type="entry name" value="TPR_8"/>
    <property type="match status" value="2"/>
</dbReference>
<reference evidence="7" key="1">
    <citation type="submission" date="2017-02" db="UniProtKB">
        <authorList>
            <consortium name="WormBaseParasite"/>
        </authorList>
    </citation>
    <scope>IDENTIFICATION</scope>
</reference>
<evidence type="ECO:0000256" key="5">
    <source>
        <dbReference type="SAM" id="MobiDB-lite"/>
    </source>
</evidence>
<dbReference type="InterPro" id="IPR011990">
    <property type="entry name" value="TPR-like_helical_dom_sf"/>
</dbReference>
<dbReference type="SUPFAM" id="SSF48452">
    <property type="entry name" value="TPR-like"/>
    <property type="match status" value="1"/>
</dbReference>
<protein>
    <submittedName>
        <fullName evidence="7">TPR_REGION domain-containing protein</fullName>
    </submittedName>
</protein>
<evidence type="ECO:0000256" key="3">
    <source>
        <dbReference type="ARBA" id="ARBA00023778"/>
    </source>
</evidence>
<dbReference type="Proteomes" id="UP000050640">
    <property type="component" value="Unplaced"/>
</dbReference>
<name>A0A0R3RQA9_9BILA</name>
<evidence type="ECO:0000256" key="4">
    <source>
        <dbReference type="PROSITE-ProRule" id="PRU00339"/>
    </source>
</evidence>
<organism evidence="6 7">
    <name type="scientific">Elaeophora elaphi</name>
    <dbReference type="NCBI Taxonomy" id="1147741"/>
    <lineage>
        <taxon>Eukaryota</taxon>
        <taxon>Metazoa</taxon>
        <taxon>Ecdysozoa</taxon>
        <taxon>Nematoda</taxon>
        <taxon>Chromadorea</taxon>
        <taxon>Rhabditida</taxon>
        <taxon>Spirurina</taxon>
        <taxon>Spiruromorpha</taxon>
        <taxon>Filarioidea</taxon>
        <taxon>Onchocercidae</taxon>
        <taxon>Elaeophora</taxon>
    </lineage>
</organism>
<feature type="repeat" description="TPR" evidence="4">
    <location>
        <begin position="243"/>
        <end position="276"/>
    </location>
</feature>
<proteinExistence type="inferred from homology"/>
<comment type="similarity">
    <text evidence="3">Belongs to the BBS4 family.</text>
</comment>
<dbReference type="GO" id="GO:0036064">
    <property type="term" value="C:ciliary basal body"/>
    <property type="evidence" value="ECO:0007669"/>
    <property type="project" value="TreeGrafter"/>
</dbReference>
<dbReference type="PANTHER" id="PTHR44186">
    <property type="match status" value="1"/>
</dbReference>
<feature type="region of interest" description="Disordered" evidence="5">
    <location>
        <begin position="1"/>
        <end position="43"/>
    </location>
</feature>
<evidence type="ECO:0000313" key="6">
    <source>
        <dbReference type="Proteomes" id="UP000050640"/>
    </source>
</evidence>
<evidence type="ECO:0000256" key="1">
    <source>
        <dbReference type="ARBA" id="ARBA00022737"/>
    </source>
</evidence>
<feature type="compositionally biased region" description="Polar residues" evidence="5">
    <location>
        <begin position="28"/>
        <end position="40"/>
    </location>
</feature>
<dbReference type="STRING" id="1147741.A0A0R3RQA9"/>
<dbReference type="InterPro" id="IPR019734">
    <property type="entry name" value="TPR_rpt"/>
</dbReference>
<dbReference type="GO" id="GO:0061512">
    <property type="term" value="P:protein localization to cilium"/>
    <property type="evidence" value="ECO:0007669"/>
    <property type="project" value="TreeGrafter"/>
</dbReference>
<keyword evidence="2 4" id="KW-0802">TPR repeat</keyword>
<feature type="repeat" description="TPR" evidence="4">
    <location>
        <begin position="379"/>
        <end position="412"/>
    </location>
</feature>
<feature type="repeat" description="TPR" evidence="4">
    <location>
        <begin position="209"/>
        <end position="242"/>
    </location>
</feature>
<dbReference type="PROSITE" id="PS50005">
    <property type="entry name" value="TPR"/>
    <property type="match status" value="3"/>
</dbReference>
<accession>A0A0R3RQA9</accession>
<dbReference type="Pfam" id="PF13432">
    <property type="entry name" value="TPR_16"/>
    <property type="match status" value="1"/>
</dbReference>
<evidence type="ECO:0000256" key="2">
    <source>
        <dbReference type="ARBA" id="ARBA00022803"/>
    </source>
</evidence>
<dbReference type="SMART" id="SM00028">
    <property type="entry name" value="TPR"/>
    <property type="match status" value="7"/>
</dbReference>
<dbReference type="PANTHER" id="PTHR44186:SF1">
    <property type="entry name" value="BARDET-BIEDL SYNDROME 4 PROTEIN"/>
    <property type="match status" value="1"/>
</dbReference>
<dbReference type="WBParaSite" id="EEL_0000384401-mRNA-1">
    <property type="protein sequence ID" value="EEL_0000384401-mRNA-1"/>
    <property type="gene ID" value="EEL_0000384401"/>
</dbReference>
<dbReference type="AlphaFoldDB" id="A0A0R3RQA9"/>
<dbReference type="GO" id="GO:0060271">
    <property type="term" value="P:cilium assembly"/>
    <property type="evidence" value="ECO:0007669"/>
    <property type="project" value="TreeGrafter"/>
</dbReference>